<comment type="caution">
    <text evidence="2">The sequence shown here is derived from an EMBL/GenBank/DDBJ whole genome shotgun (WGS) entry which is preliminary data.</text>
</comment>
<dbReference type="OrthoDB" id="1367095at2"/>
<dbReference type="Proteomes" id="UP000257004">
    <property type="component" value="Unassembled WGS sequence"/>
</dbReference>
<keyword evidence="1" id="KW-1133">Transmembrane helix</keyword>
<sequence>MDRRKTVFSLMIFFVTILVFIFINAFIKSRQEYTNKYDFIIDKIETDAKGYLIFSDSLNNQYSFASYNFTEFDKLGISVGDRVFKDSYSKNMTINRKMKNEYKTYYIQKPNGMIPFLLYSY</sequence>
<proteinExistence type="predicted"/>
<keyword evidence="1" id="KW-0472">Membrane</keyword>
<accession>A0A3D9FYU1</accession>
<protein>
    <submittedName>
        <fullName evidence="2">Uncharacterized protein</fullName>
    </submittedName>
</protein>
<organism evidence="2 3">
    <name type="scientific">Flavobacterium cutihirudinis</name>
    <dbReference type="NCBI Taxonomy" id="1265740"/>
    <lineage>
        <taxon>Bacteria</taxon>
        <taxon>Pseudomonadati</taxon>
        <taxon>Bacteroidota</taxon>
        <taxon>Flavobacteriia</taxon>
        <taxon>Flavobacteriales</taxon>
        <taxon>Flavobacteriaceae</taxon>
        <taxon>Flavobacterium</taxon>
    </lineage>
</organism>
<reference evidence="2 3" key="1">
    <citation type="submission" date="2018-07" db="EMBL/GenBank/DDBJ databases">
        <title>Genomic Encyclopedia of Archaeal and Bacterial Type Strains, Phase II (KMG-II): from individual species to whole genera.</title>
        <authorList>
            <person name="Goeker M."/>
        </authorList>
    </citation>
    <scope>NUCLEOTIDE SEQUENCE [LARGE SCALE GENOMIC DNA]</scope>
    <source>
        <strain evidence="2 3">DSM 25795</strain>
    </source>
</reference>
<evidence type="ECO:0000313" key="2">
    <source>
        <dbReference type="EMBL" id="RED26114.1"/>
    </source>
</evidence>
<gene>
    <name evidence="2" type="ORF">BD847_0020</name>
</gene>
<keyword evidence="3" id="KW-1185">Reference proteome</keyword>
<keyword evidence="1" id="KW-0812">Transmembrane</keyword>
<evidence type="ECO:0000256" key="1">
    <source>
        <dbReference type="SAM" id="Phobius"/>
    </source>
</evidence>
<feature type="transmembrane region" description="Helical" evidence="1">
    <location>
        <begin position="6"/>
        <end position="27"/>
    </location>
</feature>
<dbReference type="AlphaFoldDB" id="A0A3D9FYU1"/>
<evidence type="ECO:0000313" key="3">
    <source>
        <dbReference type="Proteomes" id="UP000257004"/>
    </source>
</evidence>
<name>A0A3D9FYU1_9FLAO</name>
<dbReference type="EMBL" id="QRDQ01000007">
    <property type="protein sequence ID" value="RED26114.1"/>
    <property type="molecule type" value="Genomic_DNA"/>
</dbReference>
<dbReference type="RefSeq" id="WP_115886242.1">
    <property type="nucleotide sequence ID" value="NZ_QRDQ01000007.1"/>
</dbReference>